<dbReference type="RefSeq" id="WP_209466281.1">
    <property type="nucleotide sequence ID" value="NZ_JAGGLG010000010.1"/>
</dbReference>
<gene>
    <name evidence="1" type="ORF">J2Z79_001543</name>
</gene>
<dbReference type="Pfam" id="PF06108">
    <property type="entry name" value="DUF952"/>
    <property type="match status" value="1"/>
</dbReference>
<comment type="caution">
    <text evidence="1">The sequence shown here is derived from an EMBL/GenBank/DDBJ whole genome shotgun (WGS) entry which is preliminary data.</text>
</comment>
<sequence>MRITYHGTPRAWYERLDPAQPYVPADFEREGFIHCTDGREAVSIILTLLYRDDPGEWVVLYIDKEKVQAPIKYEDPAGIYPHIYGPLNRDAIAAVAPIGRSPDGVFLMPPELENLQAMG</sequence>
<name>A0ABS4JRI1_9FIRM</name>
<dbReference type="EMBL" id="JAGGLG010000010">
    <property type="protein sequence ID" value="MBP2018144.1"/>
    <property type="molecule type" value="Genomic_DNA"/>
</dbReference>
<dbReference type="InterPro" id="IPR009297">
    <property type="entry name" value="DUF952"/>
</dbReference>
<keyword evidence="2" id="KW-1185">Reference proteome</keyword>
<protein>
    <submittedName>
        <fullName evidence="1">Uncharacterized protein (DUF952 family)</fullName>
    </submittedName>
</protein>
<evidence type="ECO:0000313" key="2">
    <source>
        <dbReference type="Proteomes" id="UP001519289"/>
    </source>
</evidence>
<dbReference type="Gene3D" id="3.20.170.20">
    <property type="entry name" value="Protein of unknown function DUF952"/>
    <property type="match status" value="1"/>
</dbReference>
<organism evidence="1 2">
    <name type="scientific">Symbiobacterium terraclitae</name>
    <dbReference type="NCBI Taxonomy" id="557451"/>
    <lineage>
        <taxon>Bacteria</taxon>
        <taxon>Bacillati</taxon>
        <taxon>Bacillota</taxon>
        <taxon>Clostridia</taxon>
        <taxon>Eubacteriales</taxon>
        <taxon>Symbiobacteriaceae</taxon>
        <taxon>Symbiobacterium</taxon>
    </lineage>
</organism>
<dbReference type="SUPFAM" id="SSF56399">
    <property type="entry name" value="ADP-ribosylation"/>
    <property type="match status" value="1"/>
</dbReference>
<dbReference type="Proteomes" id="UP001519289">
    <property type="component" value="Unassembled WGS sequence"/>
</dbReference>
<evidence type="ECO:0000313" key="1">
    <source>
        <dbReference type="EMBL" id="MBP2018144.1"/>
    </source>
</evidence>
<accession>A0ABS4JRI1</accession>
<proteinExistence type="predicted"/>
<reference evidence="1 2" key="1">
    <citation type="submission" date="2021-03" db="EMBL/GenBank/DDBJ databases">
        <title>Genomic Encyclopedia of Type Strains, Phase IV (KMG-IV): sequencing the most valuable type-strain genomes for metagenomic binning, comparative biology and taxonomic classification.</title>
        <authorList>
            <person name="Goeker M."/>
        </authorList>
    </citation>
    <scope>NUCLEOTIDE SEQUENCE [LARGE SCALE GENOMIC DNA]</scope>
    <source>
        <strain evidence="1 2">DSM 27138</strain>
    </source>
</reference>